<comment type="caution">
    <text evidence="2">The sequence shown here is derived from an EMBL/GenBank/DDBJ whole genome shotgun (WGS) entry which is preliminary data.</text>
</comment>
<dbReference type="PANTHER" id="PTHR14097:SF9">
    <property type="entry name" value="EPIMERASE, PUTATIVE (AFU_ORTHOLOGUE AFUA_8G07320)-RELATED"/>
    <property type="match status" value="1"/>
</dbReference>
<dbReference type="InterPro" id="IPR016040">
    <property type="entry name" value="NAD(P)-bd_dom"/>
</dbReference>
<dbReference type="EMBL" id="JAAAPX010000263">
    <property type="protein sequence ID" value="KAF4226231.1"/>
    <property type="molecule type" value="Genomic_DNA"/>
</dbReference>
<reference evidence="2" key="2">
    <citation type="submission" date="2020-04" db="EMBL/GenBank/DDBJ databases">
        <authorList>
            <person name="Santos R.A.C."/>
            <person name="Steenwyk J.L."/>
            <person name="Rivero-Menendez O."/>
            <person name="Mead M.E."/>
            <person name="Silva L.P."/>
            <person name="Bastos R.W."/>
            <person name="Alastruey-Izquierdo A."/>
            <person name="Goldman G.H."/>
            <person name="Rokas A."/>
        </authorList>
    </citation>
    <scope>NUCLEOTIDE SEQUENCE</scope>
    <source>
        <strain evidence="2">CNM-CM6805</strain>
    </source>
</reference>
<gene>
    <name evidence="2" type="ORF">CNMCM6805_004893</name>
</gene>
<name>A0A8H4M2U0_9EURO</name>
<dbReference type="Gene3D" id="3.40.50.720">
    <property type="entry name" value="NAD(P)-binding Rossmann-like Domain"/>
    <property type="match status" value="1"/>
</dbReference>
<sequence length="221" mass="24385">MRVIITGATGLVGSAVVRQCIANQAITEALILTRKPLPRDISDNPKITVIIHEDFGSYPPELLTRLRGAEGCIWTIGGPAYRFPDVETCRKVHGFALIAASAFANTLAPALNGKKFKFVFCSGMGAEWDQTKPLWFLKDTRRIKGYVEKHLAALSDRKKDVFAVSCLRPSAILSSRASILEKIYGAMVACIEDDHIARVMIKVLLKESSGRIIENDELRRG</sequence>
<keyword evidence="3" id="KW-1185">Reference proteome</keyword>
<feature type="domain" description="NAD(P)-binding" evidence="1">
    <location>
        <begin position="7"/>
        <end position="205"/>
    </location>
</feature>
<dbReference type="PANTHER" id="PTHR14097">
    <property type="entry name" value="OXIDOREDUCTASE HTATIP2"/>
    <property type="match status" value="1"/>
</dbReference>
<dbReference type="InterPro" id="IPR036291">
    <property type="entry name" value="NAD(P)-bd_dom_sf"/>
</dbReference>
<evidence type="ECO:0000259" key="1">
    <source>
        <dbReference type="Pfam" id="PF13460"/>
    </source>
</evidence>
<dbReference type="Pfam" id="PF13460">
    <property type="entry name" value="NAD_binding_10"/>
    <property type="match status" value="1"/>
</dbReference>
<dbReference type="Proteomes" id="UP000653565">
    <property type="component" value="Unassembled WGS sequence"/>
</dbReference>
<dbReference type="OrthoDB" id="3535423at2759"/>
<accession>A0A8H4M2U0</accession>
<dbReference type="SUPFAM" id="SSF51735">
    <property type="entry name" value="NAD(P)-binding Rossmann-fold domains"/>
    <property type="match status" value="1"/>
</dbReference>
<proteinExistence type="predicted"/>
<evidence type="ECO:0000313" key="2">
    <source>
        <dbReference type="EMBL" id="KAF4226231.1"/>
    </source>
</evidence>
<dbReference type="AlphaFoldDB" id="A0A8H4M2U0"/>
<evidence type="ECO:0000313" key="3">
    <source>
        <dbReference type="Proteomes" id="UP000653565"/>
    </source>
</evidence>
<protein>
    <recommendedName>
        <fullName evidence="1">NAD(P)-binding domain-containing protein</fullName>
    </recommendedName>
</protein>
<organism evidence="2 3">
    <name type="scientific">Aspergillus fumigatiaffinis</name>
    <dbReference type="NCBI Taxonomy" id="340414"/>
    <lineage>
        <taxon>Eukaryota</taxon>
        <taxon>Fungi</taxon>
        <taxon>Dikarya</taxon>
        <taxon>Ascomycota</taxon>
        <taxon>Pezizomycotina</taxon>
        <taxon>Eurotiomycetes</taxon>
        <taxon>Eurotiomycetidae</taxon>
        <taxon>Eurotiales</taxon>
        <taxon>Aspergillaceae</taxon>
        <taxon>Aspergillus</taxon>
        <taxon>Aspergillus subgen. Fumigati</taxon>
    </lineage>
</organism>
<reference evidence="2" key="1">
    <citation type="journal article" date="2020" name="bioRxiv">
        <title>Genomic and phenotypic heterogeneity of clinical isolates of the human pathogens Aspergillus fumigatus, Aspergillus lentulus and Aspergillus fumigatiaffinis.</title>
        <authorList>
            <person name="dos Santos R.A.C."/>
            <person name="Steenwyk J.L."/>
            <person name="Rivero-Menendez O."/>
            <person name="Mead M.E."/>
            <person name="Silva L.P."/>
            <person name="Bastos R.W."/>
            <person name="Alastruey-Izquierdo A."/>
            <person name="Goldman G.H."/>
            <person name="Rokas A."/>
        </authorList>
    </citation>
    <scope>NUCLEOTIDE SEQUENCE</scope>
    <source>
        <strain evidence="2">CNM-CM6805</strain>
    </source>
</reference>